<dbReference type="InterPro" id="IPR013078">
    <property type="entry name" value="His_Pase_superF_clade-1"/>
</dbReference>
<dbReference type="AlphaFoldDB" id="A0AAX3BFS1"/>
<dbReference type="SUPFAM" id="SSF53254">
    <property type="entry name" value="Phosphoglycerate mutase-like"/>
    <property type="match status" value="1"/>
</dbReference>
<dbReference type="InterPro" id="IPR029033">
    <property type="entry name" value="His_PPase_superfam"/>
</dbReference>
<evidence type="ECO:0000313" key="1">
    <source>
        <dbReference type="EMBL" id="URA11096.1"/>
    </source>
</evidence>
<organism evidence="1 2">
    <name type="scientific">Thermospira aquatica</name>
    <dbReference type="NCBI Taxonomy" id="2828656"/>
    <lineage>
        <taxon>Bacteria</taxon>
        <taxon>Pseudomonadati</taxon>
        <taxon>Spirochaetota</taxon>
        <taxon>Spirochaetia</taxon>
        <taxon>Brevinematales</taxon>
        <taxon>Thermospiraceae</taxon>
        <taxon>Thermospira</taxon>
    </lineage>
</organism>
<keyword evidence="2" id="KW-1185">Reference proteome</keyword>
<dbReference type="EMBL" id="CP073355">
    <property type="protein sequence ID" value="URA11096.1"/>
    <property type="molecule type" value="Genomic_DNA"/>
</dbReference>
<dbReference type="RefSeq" id="WP_271436231.1">
    <property type="nucleotide sequence ID" value="NZ_CP073355.1"/>
</dbReference>
<proteinExistence type="predicted"/>
<gene>
    <name evidence="1" type="ORF">KDW03_04680</name>
</gene>
<reference evidence="1" key="2">
    <citation type="submission" date="2022-06" db="EMBL/GenBank/DDBJ databases">
        <title>Thermospira aquatica gen. nov., sp. nov.</title>
        <authorList>
            <person name="Ben Ali Gam Z."/>
            <person name="Labat M."/>
        </authorList>
    </citation>
    <scope>NUCLEOTIDE SEQUENCE</scope>
    <source>
        <strain evidence="1">F1F22</strain>
    </source>
</reference>
<name>A0AAX3BFS1_9SPIR</name>
<evidence type="ECO:0000313" key="2">
    <source>
        <dbReference type="Proteomes" id="UP001056539"/>
    </source>
</evidence>
<dbReference type="SMART" id="SM00855">
    <property type="entry name" value="PGAM"/>
    <property type="match status" value="1"/>
</dbReference>
<dbReference type="Gene3D" id="3.40.50.1240">
    <property type="entry name" value="Phosphoglycerate mutase-like"/>
    <property type="match status" value="1"/>
</dbReference>
<sequence length="150" mass="17256">MLILIRHGKAVEVNEWTGLDRDRPLTDEGRERTEKLAKGSRFLLKKLKDPLLYTSPYVRAYETARIFGEVWDLPVVKNTLFEPGWNAEKLPPDYETRDLIIVGHMPDMKEVLYAVTRGQAAIDFQPPSLAAISFGKNEPRLVTYLTWKVL</sequence>
<dbReference type="CDD" id="cd07067">
    <property type="entry name" value="HP_PGM_like"/>
    <property type="match status" value="1"/>
</dbReference>
<dbReference type="Proteomes" id="UP001056539">
    <property type="component" value="Chromosome"/>
</dbReference>
<dbReference type="KEGG" id="taqu:KDW03_04680"/>
<protein>
    <submittedName>
        <fullName evidence="1">Histidine phosphatase family protein</fullName>
    </submittedName>
</protein>
<accession>A0AAX3BFS1</accession>
<dbReference type="Pfam" id="PF00300">
    <property type="entry name" value="His_Phos_1"/>
    <property type="match status" value="1"/>
</dbReference>
<reference evidence="1" key="1">
    <citation type="submission" date="2021-04" db="EMBL/GenBank/DDBJ databases">
        <authorList>
            <person name="Postec A."/>
        </authorList>
    </citation>
    <scope>NUCLEOTIDE SEQUENCE</scope>
    <source>
        <strain evidence="1">F1F22</strain>
    </source>
</reference>